<proteinExistence type="predicted"/>
<name>A0A803LBF5_CHEQI</name>
<evidence type="ECO:0000313" key="1">
    <source>
        <dbReference type="EnsemblPlants" id="AUR62009194-RA:cds"/>
    </source>
</evidence>
<accession>A0A803LBF5</accession>
<dbReference type="OMA" id="QCYNSTE"/>
<evidence type="ECO:0000313" key="2">
    <source>
        <dbReference type="Proteomes" id="UP000596660"/>
    </source>
</evidence>
<dbReference type="Gene3D" id="2.10.25.10">
    <property type="entry name" value="Laminin"/>
    <property type="match status" value="1"/>
</dbReference>
<dbReference type="AlphaFoldDB" id="A0A803LBF5"/>
<dbReference type="Gramene" id="AUR62009194-RA">
    <property type="protein sequence ID" value="AUR62009194-RA:cds"/>
    <property type="gene ID" value="AUR62009194"/>
</dbReference>
<dbReference type="Proteomes" id="UP000596660">
    <property type="component" value="Unplaced"/>
</dbReference>
<dbReference type="CDD" id="cd00054">
    <property type="entry name" value="EGF_CA"/>
    <property type="match status" value="1"/>
</dbReference>
<organism evidence="1 2">
    <name type="scientific">Chenopodium quinoa</name>
    <name type="common">Quinoa</name>
    <dbReference type="NCBI Taxonomy" id="63459"/>
    <lineage>
        <taxon>Eukaryota</taxon>
        <taxon>Viridiplantae</taxon>
        <taxon>Streptophyta</taxon>
        <taxon>Embryophyta</taxon>
        <taxon>Tracheophyta</taxon>
        <taxon>Spermatophyta</taxon>
        <taxon>Magnoliopsida</taxon>
        <taxon>eudicotyledons</taxon>
        <taxon>Gunneridae</taxon>
        <taxon>Pentapetalae</taxon>
        <taxon>Caryophyllales</taxon>
        <taxon>Chenopodiaceae</taxon>
        <taxon>Chenopodioideae</taxon>
        <taxon>Atripliceae</taxon>
        <taxon>Chenopodium</taxon>
    </lineage>
</organism>
<evidence type="ECO:0008006" key="3">
    <source>
        <dbReference type="Google" id="ProtNLM"/>
    </source>
</evidence>
<reference evidence="1" key="2">
    <citation type="submission" date="2021-03" db="UniProtKB">
        <authorList>
            <consortium name="EnsemblPlants"/>
        </authorList>
    </citation>
    <scope>IDENTIFICATION</scope>
</reference>
<dbReference type="PANTHER" id="PTHR33491">
    <property type="entry name" value="OSJNBA0016N04.9 PROTEIN"/>
    <property type="match status" value="1"/>
</dbReference>
<protein>
    <recommendedName>
        <fullName evidence="3">EGF-like domain-containing protein</fullName>
    </recommendedName>
</protein>
<keyword evidence="2" id="KW-1185">Reference proteome</keyword>
<sequence length="298" mass="32527">MTMFTAPKITQPGCPRKCGNLTVPYPFGVGLGGNCSRGLWYDVFCMTSYDPPKAFLIPAEDTLKKGIEILDISETHIRLKNQIGYICFNSTNVISPRFADMINFVLLTKASPYSVSGTTNKFFAVGCNDYFTVSGSITNDPSFFIISGDGGKSCRTKCSTGAKDVVAGECNGIGCCQSTIPNGIRSYEMHEYNSNHTNISSYNPCGYSFVADHESFKFRGLPDLDDPNFINRTMYDAPLVLDWAISNVTCANARRNRDTYECKGNTSCVNADDSGIGGYRCKCLPGYEGNPYLSPGCS</sequence>
<reference evidence="1" key="1">
    <citation type="journal article" date="2017" name="Nature">
        <title>The genome of Chenopodium quinoa.</title>
        <authorList>
            <person name="Jarvis D.E."/>
            <person name="Ho Y.S."/>
            <person name="Lightfoot D.J."/>
            <person name="Schmoeckel S.M."/>
            <person name="Li B."/>
            <person name="Borm T.J.A."/>
            <person name="Ohyanagi H."/>
            <person name="Mineta K."/>
            <person name="Michell C.T."/>
            <person name="Saber N."/>
            <person name="Kharbatia N.M."/>
            <person name="Rupper R.R."/>
            <person name="Sharp A.R."/>
            <person name="Dally N."/>
            <person name="Boughton B.A."/>
            <person name="Woo Y.H."/>
            <person name="Gao G."/>
            <person name="Schijlen E.G.W.M."/>
            <person name="Guo X."/>
            <person name="Momin A.A."/>
            <person name="Negrao S."/>
            <person name="Al-Babili S."/>
            <person name="Gehring C."/>
            <person name="Roessner U."/>
            <person name="Jung C."/>
            <person name="Murphy K."/>
            <person name="Arold S.T."/>
            <person name="Gojobori T."/>
            <person name="van der Linden C.G."/>
            <person name="van Loo E.N."/>
            <person name="Jellen E.N."/>
            <person name="Maughan P.J."/>
            <person name="Tester M."/>
        </authorList>
    </citation>
    <scope>NUCLEOTIDE SEQUENCE [LARGE SCALE GENOMIC DNA]</scope>
    <source>
        <strain evidence="1">cv. PI 614886</strain>
    </source>
</reference>
<dbReference type="EnsemblPlants" id="AUR62009194-RA">
    <property type="protein sequence ID" value="AUR62009194-RA:cds"/>
    <property type="gene ID" value="AUR62009194"/>
</dbReference>